<dbReference type="AlphaFoldDB" id="A0A3S9A2Q4"/>
<keyword evidence="3" id="KW-0804">Transcription</keyword>
<gene>
    <name evidence="5" type="ORF">EJC50_10210</name>
</gene>
<keyword evidence="1" id="KW-0805">Transcription regulation</keyword>
<dbReference type="InterPro" id="IPR018060">
    <property type="entry name" value="HTH_AraC"/>
</dbReference>
<sequence length="287" mass="32574">MICTLLTSSSDEVFVMKLRKHGYLDTIGGIGNLAGGIHPYCELLCITEGEAELLWSGVSYQVEGTAMFILLPNTPHQLIQRSERLSYWFAEFLTEEEDPLPTIESIYRWNRLQSELDWASSPYDAMRSAFEATRMLIRAEAALPEDSFKEALLADLHKLLVLIGSNRGADFNQVEAGYPTSEMLVTEVLRFLESVFPQPITLQTLADYTHYNPSYLIRLFRQQTGKTPLAYLNELRLQAASQYLLHSAMSVQQISSACGYQSIHYFSRQFKKSFGLAPSEYRKLASK</sequence>
<evidence type="ECO:0000313" key="6">
    <source>
        <dbReference type="Proteomes" id="UP000272528"/>
    </source>
</evidence>
<dbReference type="GO" id="GO:0043565">
    <property type="term" value="F:sequence-specific DNA binding"/>
    <property type="evidence" value="ECO:0007669"/>
    <property type="project" value="InterPro"/>
</dbReference>
<protein>
    <submittedName>
        <fullName evidence="5">AraC family transcriptional regulator</fullName>
    </submittedName>
</protein>
<feature type="domain" description="HTH araC/xylS-type" evidence="4">
    <location>
        <begin position="186"/>
        <end position="284"/>
    </location>
</feature>
<dbReference type="InterPro" id="IPR020449">
    <property type="entry name" value="Tscrpt_reg_AraC-type_HTH"/>
</dbReference>
<dbReference type="PRINTS" id="PR00032">
    <property type="entry name" value="HTHARAC"/>
</dbReference>
<organism evidence="5 6">
    <name type="scientific">Paenibacillus albus</name>
    <dbReference type="NCBI Taxonomy" id="2495582"/>
    <lineage>
        <taxon>Bacteria</taxon>
        <taxon>Bacillati</taxon>
        <taxon>Bacillota</taxon>
        <taxon>Bacilli</taxon>
        <taxon>Bacillales</taxon>
        <taxon>Paenibacillaceae</taxon>
        <taxon>Paenibacillus</taxon>
    </lineage>
</organism>
<dbReference type="OrthoDB" id="2566489at2"/>
<keyword evidence="2" id="KW-0238">DNA-binding</keyword>
<accession>A0A3S9A2Q4</accession>
<dbReference type="SUPFAM" id="SSF46689">
    <property type="entry name" value="Homeodomain-like"/>
    <property type="match status" value="2"/>
</dbReference>
<dbReference type="InterPro" id="IPR018062">
    <property type="entry name" value="HTH_AraC-typ_CS"/>
</dbReference>
<dbReference type="PANTHER" id="PTHR43280">
    <property type="entry name" value="ARAC-FAMILY TRANSCRIPTIONAL REGULATOR"/>
    <property type="match status" value="1"/>
</dbReference>
<dbReference type="SUPFAM" id="SSF51215">
    <property type="entry name" value="Regulatory protein AraC"/>
    <property type="match status" value="1"/>
</dbReference>
<reference evidence="6" key="1">
    <citation type="submission" date="2018-12" db="EMBL/GenBank/DDBJ databases">
        <title>Genome sequence of Peanibacillus sp.</title>
        <authorList>
            <person name="Subramani G."/>
            <person name="Srinivasan S."/>
            <person name="Kim M.K."/>
        </authorList>
    </citation>
    <scope>NUCLEOTIDE SEQUENCE [LARGE SCALE GENOMIC DNA]</scope>
    <source>
        <strain evidence="6">18JY67-1</strain>
    </source>
</reference>
<dbReference type="SMART" id="SM00342">
    <property type="entry name" value="HTH_ARAC"/>
    <property type="match status" value="1"/>
</dbReference>
<name>A0A3S9A2Q4_9BACL</name>
<dbReference type="Proteomes" id="UP000272528">
    <property type="component" value="Chromosome"/>
</dbReference>
<dbReference type="PROSITE" id="PS01124">
    <property type="entry name" value="HTH_ARAC_FAMILY_2"/>
    <property type="match status" value="1"/>
</dbReference>
<evidence type="ECO:0000259" key="4">
    <source>
        <dbReference type="PROSITE" id="PS01124"/>
    </source>
</evidence>
<dbReference type="PANTHER" id="PTHR43280:SF2">
    <property type="entry name" value="HTH-TYPE TRANSCRIPTIONAL REGULATOR EXSA"/>
    <property type="match status" value="1"/>
</dbReference>
<proteinExistence type="predicted"/>
<evidence type="ECO:0000313" key="5">
    <source>
        <dbReference type="EMBL" id="AZN39985.1"/>
    </source>
</evidence>
<keyword evidence="6" id="KW-1185">Reference proteome</keyword>
<dbReference type="EMBL" id="CP034437">
    <property type="protein sequence ID" value="AZN39985.1"/>
    <property type="molecule type" value="Genomic_DNA"/>
</dbReference>
<dbReference type="KEGG" id="palb:EJC50_10210"/>
<evidence type="ECO:0000256" key="1">
    <source>
        <dbReference type="ARBA" id="ARBA00023015"/>
    </source>
</evidence>
<evidence type="ECO:0000256" key="2">
    <source>
        <dbReference type="ARBA" id="ARBA00023125"/>
    </source>
</evidence>
<dbReference type="Pfam" id="PF12833">
    <property type="entry name" value="HTH_18"/>
    <property type="match status" value="1"/>
</dbReference>
<dbReference type="GO" id="GO:0003700">
    <property type="term" value="F:DNA-binding transcription factor activity"/>
    <property type="evidence" value="ECO:0007669"/>
    <property type="project" value="InterPro"/>
</dbReference>
<dbReference type="InterPro" id="IPR037923">
    <property type="entry name" value="HTH-like"/>
</dbReference>
<dbReference type="PROSITE" id="PS00041">
    <property type="entry name" value="HTH_ARAC_FAMILY_1"/>
    <property type="match status" value="1"/>
</dbReference>
<evidence type="ECO:0000256" key="3">
    <source>
        <dbReference type="ARBA" id="ARBA00023163"/>
    </source>
</evidence>
<dbReference type="Gene3D" id="1.10.10.60">
    <property type="entry name" value="Homeodomain-like"/>
    <property type="match status" value="2"/>
</dbReference>
<dbReference type="InterPro" id="IPR009057">
    <property type="entry name" value="Homeodomain-like_sf"/>
</dbReference>